<evidence type="ECO:0000256" key="13">
    <source>
        <dbReference type="ARBA" id="ARBA00023125"/>
    </source>
</evidence>
<comment type="caution">
    <text evidence="20">The sequence shown here is derived from an EMBL/GenBank/DDBJ whole genome shotgun (WGS) entry which is preliminary data.</text>
</comment>
<evidence type="ECO:0000256" key="9">
    <source>
        <dbReference type="ARBA" id="ARBA00022806"/>
    </source>
</evidence>
<dbReference type="InterPro" id="IPR045028">
    <property type="entry name" value="DinG/Rad3-like"/>
</dbReference>
<keyword evidence="12" id="KW-0411">Iron-sulfur</keyword>
<dbReference type="AlphaFoldDB" id="A0A196SLH7"/>
<dbReference type="NCBIfam" id="TIGR00604">
    <property type="entry name" value="rad3"/>
    <property type="match status" value="1"/>
</dbReference>
<dbReference type="InterPro" id="IPR001945">
    <property type="entry name" value="RAD3/XPD"/>
</dbReference>
<keyword evidence="10" id="KW-0067">ATP-binding</keyword>
<dbReference type="GO" id="GO:0016818">
    <property type="term" value="F:hydrolase activity, acting on acid anhydrides, in phosphorus-containing anhydrides"/>
    <property type="evidence" value="ECO:0007669"/>
    <property type="project" value="InterPro"/>
</dbReference>
<name>A0A196SLH7_BLAHN</name>
<dbReference type="GO" id="GO:0051539">
    <property type="term" value="F:4 iron, 4 sulfur cluster binding"/>
    <property type="evidence" value="ECO:0007669"/>
    <property type="project" value="UniProtKB-KW"/>
</dbReference>
<evidence type="ECO:0000256" key="15">
    <source>
        <dbReference type="ARBA" id="ARBA00023235"/>
    </source>
</evidence>
<dbReference type="Gene3D" id="3.40.50.300">
    <property type="entry name" value="P-loop containing nucleotide triphosphate hydrolases"/>
    <property type="match status" value="2"/>
</dbReference>
<keyword evidence="13" id="KW-0238">DNA-binding</keyword>
<evidence type="ECO:0000256" key="4">
    <source>
        <dbReference type="ARBA" id="ARBA00022485"/>
    </source>
</evidence>
<evidence type="ECO:0000256" key="14">
    <source>
        <dbReference type="ARBA" id="ARBA00023204"/>
    </source>
</evidence>
<evidence type="ECO:0000256" key="3">
    <source>
        <dbReference type="ARBA" id="ARBA00009146"/>
    </source>
</evidence>
<keyword evidence="4" id="KW-0004">4Fe-4S</keyword>
<dbReference type="FunFam" id="3.40.50.300:FF:000128">
    <property type="entry name" value="Putative DNA repair helicase RAD3"/>
    <property type="match status" value="1"/>
</dbReference>
<dbReference type="InterPro" id="IPR010614">
    <property type="entry name" value="RAD3-like_helicase_DEAD"/>
</dbReference>
<dbReference type="OrthoDB" id="272481at2759"/>
<keyword evidence="9" id="KW-0347">Helicase</keyword>
<protein>
    <recommendedName>
        <fullName evidence="17">DNA 5'-3' helicase</fullName>
        <ecNumber evidence="17">5.6.2.3</ecNumber>
    </recommendedName>
</protein>
<sequence length="790" mass="90452">MQFNLEGLDILFPYSSIYPEQYEYMLELKQLFETNEQKGHALIEMPTGTGKTVCIFSVYLAAKFVNPRMGKLVYCTRTIAELNQCMEELKRVVAYRRSVLEGRYVPIYGVCLSSRRNLCIHSAIDVKNAEVTVDDACHSKIRNTERRANDPTASFDIEDICTFYEGYKASAKDLQIPFEIYTLDDLCQYGKQHGTCPYYLARESLSLATVIVFNYQYVLDPHISNYILPYLNNSNNIILFDEGHNIDSILCENHSITLSLGELEDADRRLTKMSETLQACQDAQRQQVENAFFTLQEQLSEKDLLSEEDSPPVLATTDRGMIQRVIEGPYMKAGSFIPLLKLVVRKMKEWTVKKTAEGYSMNEKRLDFYNDCVVDSDTLRMFYARFKSLVSIFQQINSSFSFENMASLSKVIDYCTLVGLYDHGFYTLVEPPFLSSPKQGAGFLSSQSVLKLLCCDPGLVMKPIFTLFKHVIITSGTLSPLDFFPKLLQYPFLVKRRICIDPNTHICPVVVSRGNDQGRMTVENAKEVKVTAQPKTESVKDVPLSSKYTLRSNRVVAVTYGNLLVELAQIVPDGIICFFTSYSHLELFLCEWDEHGILRDLFNFKLLFIESRDVNESNLAVYNYKKACDQGKGAILLCVVRGHISEGVHFNDHYGRCCVLMGVPFLNSQSKELKIKLEYLRNEYDIDENEYYVYDAIRQSAQCVGRTIRNKNDYSFVVFADQRYDRSDNSGKLPMWIEQQLQPAHHNLSVEMAVTTGRLFFKKMAQNSPETTPRVLTAEQIPEYEFNRGT</sequence>
<dbReference type="Pfam" id="PF06733">
    <property type="entry name" value="DEAD_2"/>
    <property type="match status" value="1"/>
</dbReference>
<evidence type="ECO:0000256" key="7">
    <source>
        <dbReference type="ARBA" id="ARBA00022763"/>
    </source>
</evidence>
<keyword evidence="15" id="KW-0413">Isomerase</keyword>
<comment type="catalytic activity">
    <reaction evidence="18">
        <text>ATP + H2O = ADP + phosphate + H(+)</text>
        <dbReference type="Rhea" id="RHEA:13065"/>
        <dbReference type="ChEBI" id="CHEBI:15377"/>
        <dbReference type="ChEBI" id="CHEBI:15378"/>
        <dbReference type="ChEBI" id="CHEBI:30616"/>
        <dbReference type="ChEBI" id="CHEBI:43474"/>
        <dbReference type="ChEBI" id="CHEBI:456216"/>
        <dbReference type="EC" id="5.6.2.3"/>
    </reaction>
</comment>
<dbReference type="GO" id="GO:0006289">
    <property type="term" value="P:nucleotide-excision repair"/>
    <property type="evidence" value="ECO:0007669"/>
    <property type="project" value="InterPro"/>
</dbReference>
<organism evidence="20 21">
    <name type="scientific">Blastocystis sp. subtype 1 (strain ATCC 50177 / NandII)</name>
    <dbReference type="NCBI Taxonomy" id="478820"/>
    <lineage>
        <taxon>Eukaryota</taxon>
        <taxon>Sar</taxon>
        <taxon>Stramenopiles</taxon>
        <taxon>Bigyra</taxon>
        <taxon>Opalozoa</taxon>
        <taxon>Opalinata</taxon>
        <taxon>Blastocystidae</taxon>
        <taxon>Blastocystis</taxon>
    </lineage>
</organism>
<evidence type="ECO:0000256" key="17">
    <source>
        <dbReference type="ARBA" id="ARBA00044969"/>
    </source>
</evidence>
<gene>
    <name evidence="20" type="ORF">AV274_1519</name>
</gene>
<dbReference type="GO" id="GO:0005524">
    <property type="term" value="F:ATP binding"/>
    <property type="evidence" value="ECO:0007669"/>
    <property type="project" value="UniProtKB-KW"/>
</dbReference>
<evidence type="ECO:0000256" key="8">
    <source>
        <dbReference type="ARBA" id="ARBA00022801"/>
    </source>
</evidence>
<dbReference type="Pfam" id="PF13307">
    <property type="entry name" value="Helicase_C_2"/>
    <property type="match status" value="1"/>
</dbReference>
<keyword evidence="7" id="KW-0227">DNA damage</keyword>
<dbReference type="InterPro" id="IPR013020">
    <property type="entry name" value="Rad3/Chl1-like"/>
</dbReference>
<dbReference type="InterPro" id="IPR027417">
    <property type="entry name" value="P-loop_NTPase"/>
</dbReference>
<keyword evidence="11" id="KW-0408">Iron</keyword>
<keyword evidence="6" id="KW-0547">Nucleotide-binding</keyword>
<dbReference type="SMART" id="SM00491">
    <property type="entry name" value="HELICc2"/>
    <property type="match status" value="1"/>
</dbReference>
<evidence type="ECO:0000256" key="10">
    <source>
        <dbReference type="ARBA" id="ARBA00022840"/>
    </source>
</evidence>
<keyword evidence="16" id="KW-0539">Nucleus</keyword>
<feature type="domain" description="Helicase ATP-binding" evidence="19">
    <location>
        <begin position="7"/>
        <end position="290"/>
    </location>
</feature>
<dbReference type="InterPro" id="IPR014013">
    <property type="entry name" value="Helic_SF1/SF2_ATP-bd_DinG/Rad3"/>
</dbReference>
<dbReference type="InterPro" id="IPR006554">
    <property type="entry name" value="Helicase-like_DEXD_c2"/>
</dbReference>
<dbReference type="PROSITE" id="PS51193">
    <property type="entry name" value="HELICASE_ATP_BIND_2"/>
    <property type="match status" value="1"/>
</dbReference>
<evidence type="ECO:0000259" key="19">
    <source>
        <dbReference type="PROSITE" id="PS51193"/>
    </source>
</evidence>
<dbReference type="SMART" id="SM00488">
    <property type="entry name" value="DEXDc2"/>
    <property type="match status" value="1"/>
</dbReference>
<evidence type="ECO:0000256" key="11">
    <source>
        <dbReference type="ARBA" id="ARBA00023004"/>
    </source>
</evidence>
<dbReference type="FunFam" id="3.40.50.300:FF:000135">
    <property type="entry name" value="DNA repair helicase RAD3, putative"/>
    <property type="match status" value="1"/>
</dbReference>
<keyword evidence="21" id="KW-1185">Reference proteome</keyword>
<comment type="cofactor">
    <cofactor evidence="1">
        <name>[4Fe-4S] cluster</name>
        <dbReference type="ChEBI" id="CHEBI:49883"/>
    </cofactor>
</comment>
<dbReference type="GO" id="GO:0046872">
    <property type="term" value="F:metal ion binding"/>
    <property type="evidence" value="ECO:0007669"/>
    <property type="project" value="UniProtKB-KW"/>
</dbReference>
<comment type="subcellular location">
    <subcellularLocation>
        <location evidence="2">Nucleus</location>
    </subcellularLocation>
</comment>
<evidence type="ECO:0000256" key="6">
    <source>
        <dbReference type="ARBA" id="ARBA00022741"/>
    </source>
</evidence>
<dbReference type="GO" id="GO:0005634">
    <property type="term" value="C:nucleus"/>
    <property type="evidence" value="ECO:0007669"/>
    <property type="project" value="UniProtKB-SubCell"/>
</dbReference>
<evidence type="ECO:0000313" key="20">
    <source>
        <dbReference type="EMBL" id="OAO16764.1"/>
    </source>
</evidence>
<evidence type="ECO:0000313" key="21">
    <source>
        <dbReference type="Proteomes" id="UP000078348"/>
    </source>
</evidence>
<dbReference type="GO" id="GO:0043139">
    <property type="term" value="F:5'-3' DNA helicase activity"/>
    <property type="evidence" value="ECO:0007669"/>
    <property type="project" value="UniProtKB-EC"/>
</dbReference>
<evidence type="ECO:0000256" key="1">
    <source>
        <dbReference type="ARBA" id="ARBA00001966"/>
    </source>
</evidence>
<reference evidence="20 21" key="1">
    <citation type="submission" date="2016-05" db="EMBL/GenBank/DDBJ databases">
        <title>Nuclear genome of Blastocystis sp. subtype 1 NandII.</title>
        <authorList>
            <person name="Gentekaki E."/>
            <person name="Curtis B."/>
            <person name="Stairs C."/>
            <person name="Eme L."/>
            <person name="Herman E."/>
            <person name="Klimes V."/>
            <person name="Arias M.C."/>
            <person name="Elias M."/>
            <person name="Hilliou F."/>
            <person name="Klute M."/>
            <person name="Malik S.-B."/>
            <person name="Pightling A."/>
            <person name="Rachubinski R."/>
            <person name="Salas D."/>
            <person name="Schlacht A."/>
            <person name="Suga H."/>
            <person name="Archibald J."/>
            <person name="Ball S.G."/>
            <person name="Clark G."/>
            <person name="Dacks J."/>
            <person name="Van Der Giezen M."/>
            <person name="Tsaousis A."/>
            <person name="Roger A."/>
        </authorList>
    </citation>
    <scope>NUCLEOTIDE SEQUENCE [LARGE SCALE GENOMIC DNA]</scope>
    <source>
        <strain evidence="21">ATCC 50177 / NandII</strain>
    </source>
</reference>
<evidence type="ECO:0000256" key="18">
    <source>
        <dbReference type="ARBA" id="ARBA00048954"/>
    </source>
</evidence>
<dbReference type="PANTHER" id="PTHR11472:SF1">
    <property type="entry name" value="GENERAL TRANSCRIPTION AND DNA REPAIR FACTOR IIH HELICASE SUBUNIT XPD"/>
    <property type="match status" value="1"/>
</dbReference>
<dbReference type="GO" id="GO:0045951">
    <property type="term" value="P:positive regulation of mitotic recombination"/>
    <property type="evidence" value="ECO:0007669"/>
    <property type="project" value="TreeGrafter"/>
</dbReference>
<proteinExistence type="inferred from homology"/>
<dbReference type="SUPFAM" id="SSF52540">
    <property type="entry name" value="P-loop containing nucleoside triphosphate hydrolases"/>
    <property type="match status" value="1"/>
</dbReference>
<keyword evidence="8" id="KW-0378">Hydrolase</keyword>
<dbReference type="STRING" id="478820.A0A196SLH7"/>
<evidence type="ECO:0000256" key="16">
    <source>
        <dbReference type="ARBA" id="ARBA00023242"/>
    </source>
</evidence>
<keyword evidence="14" id="KW-0234">DNA repair</keyword>
<dbReference type="GO" id="GO:0003684">
    <property type="term" value="F:damaged DNA binding"/>
    <property type="evidence" value="ECO:0007669"/>
    <property type="project" value="TreeGrafter"/>
</dbReference>
<keyword evidence="5" id="KW-0479">Metal-binding</keyword>
<comment type="similarity">
    <text evidence="3">Belongs to the helicase family. RAD3/XPD subfamily.</text>
</comment>
<evidence type="ECO:0000256" key="5">
    <source>
        <dbReference type="ARBA" id="ARBA00022723"/>
    </source>
</evidence>
<dbReference type="Proteomes" id="UP000078348">
    <property type="component" value="Unassembled WGS sequence"/>
</dbReference>
<dbReference type="InterPro" id="IPR006555">
    <property type="entry name" value="ATP-dep_Helicase_C"/>
</dbReference>
<dbReference type="EMBL" id="LXWW01000063">
    <property type="protein sequence ID" value="OAO16764.1"/>
    <property type="molecule type" value="Genomic_DNA"/>
</dbReference>
<dbReference type="EC" id="5.6.2.3" evidence="17"/>
<evidence type="ECO:0000256" key="12">
    <source>
        <dbReference type="ARBA" id="ARBA00023014"/>
    </source>
</evidence>
<evidence type="ECO:0000256" key="2">
    <source>
        <dbReference type="ARBA" id="ARBA00004123"/>
    </source>
</evidence>
<dbReference type="GO" id="GO:0006366">
    <property type="term" value="P:transcription by RNA polymerase II"/>
    <property type="evidence" value="ECO:0007669"/>
    <property type="project" value="TreeGrafter"/>
</dbReference>
<dbReference type="PANTHER" id="PTHR11472">
    <property type="entry name" value="DNA REPAIR DEAD HELICASE RAD3/XP-D SUBFAMILY MEMBER"/>
    <property type="match status" value="1"/>
</dbReference>
<accession>A0A196SLH7</accession>
<dbReference type="PRINTS" id="PR00852">
    <property type="entry name" value="XRODRMPGMNTD"/>
</dbReference>